<feature type="region of interest" description="Disordered" evidence="1">
    <location>
        <begin position="54"/>
        <end position="81"/>
    </location>
</feature>
<sequence>MPSTKDSFSSRLCKSPGSCELAPDPALPFVLIGRSREGAKAKLRSSLAPLPLKPFLDATPTTSRDRGGGDFAPDGPPPSEVSAERAEVETAAAAVSLAEGMLFLLQLGWHEAAARETMPSGMPQSRVLERWSVTRGRREICCCQSLVLVKADLRRFSRCRECCLARLELSMQGTFEMVKAAAAAATSTSKPRSARGTLWDDGVTGQRSERGRMER</sequence>
<proteinExistence type="predicted"/>
<gene>
    <name evidence="2" type="ORF">IE81DRAFT_229403</name>
</gene>
<organism evidence="2 3">
    <name type="scientific">Ceraceosorus guamensis</name>
    <dbReference type="NCBI Taxonomy" id="1522189"/>
    <lineage>
        <taxon>Eukaryota</taxon>
        <taxon>Fungi</taxon>
        <taxon>Dikarya</taxon>
        <taxon>Basidiomycota</taxon>
        <taxon>Ustilaginomycotina</taxon>
        <taxon>Exobasidiomycetes</taxon>
        <taxon>Ceraceosorales</taxon>
        <taxon>Ceraceosoraceae</taxon>
        <taxon>Ceraceosorus</taxon>
    </lineage>
</organism>
<protein>
    <submittedName>
        <fullName evidence="2">Uncharacterized protein</fullName>
    </submittedName>
</protein>
<feature type="region of interest" description="Disordered" evidence="1">
    <location>
        <begin position="186"/>
        <end position="215"/>
    </location>
</feature>
<reference evidence="2 3" key="1">
    <citation type="journal article" date="2018" name="Mol. Biol. Evol.">
        <title>Broad Genomic Sampling Reveals a Smut Pathogenic Ancestry of the Fungal Clade Ustilaginomycotina.</title>
        <authorList>
            <person name="Kijpornyongpan T."/>
            <person name="Mondo S.J."/>
            <person name="Barry K."/>
            <person name="Sandor L."/>
            <person name="Lee J."/>
            <person name="Lipzen A."/>
            <person name="Pangilinan J."/>
            <person name="LaButti K."/>
            <person name="Hainaut M."/>
            <person name="Henrissat B."/>
            <person name="Grigoriev I.V."/>
            <person name="Spatafora J.W."/>
            <person name="Aime M.C."/>
        </authorList>
    </citation>
    <scope>NUCLEOTIDE SEQUENCE [LARGE SCALE GENOMIC DNA]</scope>
    <source>
        <strain evidence="2 3">MCA 4658</strain>
    </source>
</reference>
<name>A0A316WAU0_9BASI</name>
<evidence type="ECO:0000313" key="3">
    <source>
        <dbReference type="Proteomes" id="UP000245783"/>
    </source>
</evidence>
<keyword evidence="3" id="KW-1185">Reference proteome</keyword>
<dbReference type="InParanoid" id="A0A316WAU0"/>
<accession>A0A316WAU0</accession>
<dbReference type="Proteomes" id="UP000245783">
    <property type="component" value="Unassembled WGS sequence"/>
</dbReference>
<evidence type="ECO:0000256" key="1">
    <source>
        <dbReference type="SAM" id="MobiDB-lite"/>
    </source>
</evidence>
<dbReference type="AlphaFoldDB" id="A0A316WAU0"/>
<dbReference type="GeneID" id="37032985"/>
<dbReference type="EMBL" id="KZ819357">
    <property type="protein sequence ID" value="PWN45093.1"/>
    <property type="molecule type" value="Genomic_DNA"/>
</dbReference>
<dbReference type="RefSeq" id="XP_025372253.1">
    <property type="nucleotide sequence ID" value="XM_025511115.1"/>
</dbReference>
<evidence type="ECO:0000313" key="2">
    <source>
        <dbReference type="EMBL" id="PWN45093.1"/>
    </source>
</evidence>
<dbReference type="OrthoDB" id="10495262at2759"/>